<evidence type="ECO:0000259" key="4">
    <source>
        <dbReference type="PROSITE" id="PS50893"/>
    </source>
</evidence>
<dbReference type="SMART" id="SM00382">
    <property type="entry name" value="AAA"/>
    <property type="match status" value="1"/>
</dbReference>
<dbReference type="PROSITE" id="PS50893">
    <property type="entry name" value="ABC_TRANSPORTER_2"/>
    <property type="match status" value="1"/>
</dbReference>
<dbReference type="PANTHER" id="PTHR42939:SF1">
    <property type="entry name" value="ABC TRANSPORTER ATP-BINDING PROTEIN ALBC-RELATED"/>
    <property type="match status" value="1"/>
</dbReference>
<feature type="domain" description="ABC transporter" evidence="4">
    <location>
        <begin position="10"/>
        <end position="218"/>
    </location>
</feature>
<evidence type="ECO:0000256" key="1">
    <source>
        <dbReference type="ARBA" id="ARBA00022448"/>
    </source>
</evidence>
<dbReference type="GO" id="GO:0016887">
    <property type="term" value="F:ATP hydrolysis activity"/>
    <property type="evidence" value="ECO:0007669"/>
    <property type="project" value="InterPro"/>
</dbReference>
<dbReference type="OrthoDB" id="9809450at2"/>
<dbReference type="Pfam" id="PF00005">
    <property type="entry name" value="ABC_tran"/>
    <property type="match status" value="1"/>
</dbReference>
<name>A0A2L0F9K6_SORCE</name>
<evidence type="ECO:0000256" key="3">
    <source>
        <dbReference type="ARBA" id="ARBA00022840"/>
    </source>
</evidence>
<reference evidence="5 6" key="1">
    <citation type="submission" date="2015-09" db="EMBL/GenBank/DDBJ databases">
        <title>Sorangium comparison.</title>
        <authorList>
            <person name="Zaburannyi N."/>
            <person name="Bunk B."/>
            <person name="Overmann J."/>
            <person name="Mueller R."/>
        </authorList>
    </citation>
    <scope>NUCLEOTIDE SEQUENCE [LARGE SCALE GENOMIC DNA]</scope>
    <source>
        <strain evidence="5 6">So ce26</strain>
    </source>
</reference>
<dbReference type="Proteomes" id="UP000238348">
    <property type="component" value="Chromosome"/>
</dbReference>
<organism evidence="5 6">
    <name type="scientific">Sorangium cellulosum</name>
    <name type="common">Polyangium cellulosum</name>
    <dbReference type="NCBI Taxonomy" id="56"/>
    <lineage>
        <taxon>Bacteria</taxon>
        <taxon>Pseudomonadati</taxon>
        <taxon>Myxococcota</taxon>
        <taxon>Polyangia</taxon>
        <taxon>Polyangiales</taxon>
        <taxon>Polyangiaceae</taxon>
        <taxon>Sorangium</taxon>
    </lineage>
</organism>
<accession>A0A2L0F9K6</accession>
<proteinExistence type="predicted"/>
<dbReference type="CDD" id="cd03230">
    <property type="entry name" value="ABC_DR_subfamily_A"/>
    <property type="match status" value="1"/>
</dbReference>
<sequence>MAAGGTIERVVVRGVVKTYGSTAALRGVNATIEAARLTLIEGANGSGKSTLLGILGTVIRPTSGAVTYEPLGEDPGQVRGTIGWLSHESLAYPDLSGRQNIELAARFHGLDAREAWAQAEERFELGSFAVRPLRTCSRGQRQRIALARALVHQPSLVLLDEPTTGLDRAGVARLLVVVEAERARGSTVIVVSHEPEIFRERAEARLVLERGRVVSGTA</sequence>
<keyword evidence="1" id="KW-0813">Transport</keyword>
<keyword evidence="2" id="KW-0547">Nucleotide-binding</keyword>
<dbReference type="InterPro" id="IPR003439">
    <property type="entry name" value="ABC_transporter-like_ATP-bd"/>
</dbReference>
<dbReference type="AlphaFoldDB" id="A0A2L0F9K6"/>
<dbReference type="RefSeq" id="WP_104986150.1">
    <property type="nucleotide sequence ID" value="NZ_CP012673.1"/>
</dbReference>
<dbReference type="GO" id="GO:0005524">
    <property type="term" value="F:ATP binding"/>
    <property type="evidence" value="ECO:0007669"/>
    <property type="project" value="UniProtKB-KW"/>
</dbReference>
<gene>
    <name evidence="5" type="ORF">SOCE26_098000</name>
</gene>
<dbReference type="Gene3D" id="3.40.50.300">
    <property type="entry name" value="P-loop containing nucleotide triphosphate hydrolases"/>
    <property type="match status" value="1"/>
</dbReference>
<dbReference type="EMBL" id="CP012673">
    <property type="protein sequence ID" value="AUX48268.1"/>
    <property type="molecule type" value="Genomic_DNA"/>
</dbReference>
<dbReference type="SUPFAM" id="SSF52540">
    <property type="entry name" value="P-loop containing nucleoside triphosphate hydrolases"/>
    <property type="match status" value="1"/>
</dbReference>
<keyword evidence="3" id="KW-0067">ATP-binding</keyword>
<protein>
    <submittedName>
        <fullName evidence="5">Heme exporter protein A</fullName>
    </submittedName>
</protein>
<dbReference type="InterPro" id="IPR027417">
    <property type="entry name" value="P-loop_NTPase"/>
</dbReference>
<evidence type="ECO:0000313" key="6">
    <source>
        <dbReference type="Proteomes" id="UP000238348"/>
    </source>
</evidence>
<dbReference type="PANTHER" id="PTHR42939">
    <property type="entry name" value="ABC TRANSPORTER ATP-BINDING PROTEIN ALBC-RELATED"/>
    <property type="match status" value="1"/>
</dbReference>
<dbReference type="InterPro" id="IPR051782">
    <property type="entry name" value="ABC_Transporter_VariousFunc"/>
</dbReference>
<evidence type="ECO:0000313" key="5">
    <source>
        <dbReference type="EMBL" id="AUX48268.1"/>
    </source>
</evidence>
<evidence type="ECO:0000256" key="2">
    <source>
        <dbReference type="ARBA" id="ARBA00022741"/>
    </source>
</evidence>
<dbReference type="InterPro" id="IPR003593">
    <property type="entry name" value="AAA+_ATPase"/>
</dbReference>